<accession>A0A2T7F9I4</accession>
<organism evidence="2 3">
    <name type="scientific">Panicum hallii var. hallii</name>
    <dbReference type="NCBI Taxonomy" id="1504633"/>
    <lineage>
        <taxon>Eukaryota</taxon>
        <taxon>Viridiplantae</taxon>
        <taxon>Streptophyta</taxon>
        <taxon>Embryophyta</taxon>
        <taxon>Tracheophyta</taxon>
        <taxon>Spermatophyta</taxon>
        <taxon>Magnoliopsida</taxon>
        <taxon>Liliopsida</taxon>
        <taxon>Poales</taxon>
        <taxon>Poaceae</taxon>
        <taxon>PACMAD clade</taxon>
        <taxon>Panicoideae</taxon>
        <taxon>Panicodae</taxon>
        <taxon>Paniceae</taxon>
        <taxon>Panicinae</taxon>
        <taxon>Panicum</taxon>
        <taxon>Panicum sect. Panicum</taxon>
    </lineage>
</organism>
<evidence type="ECO:0000256" key="1">
    <source>
        <dbReference type="SAM" id="MobiDB-lite"/>
    </source>
</evidence>
<proteinExistence type="predicted"/>
<reference evidence="2 3" key="1">
    <citation type="submission" date="2018-04" db="EMBL/GenBank/DDBJ databases">
        <title>WGS assembly of Panicum hallii var. hallii HAL2.</title>
        <authorList>
            <person name="Lovell J."/>
            <person name="Jenkins J."/>
            <person name="Lowry D."/>
            <person name="Mamidi S."/>
            <person name="Sreedasyam A."/>
            <person name="Weng X."/>
            <person name="Barry K."/>
            <person name="Bonette J."/>
            <person name="Campitelli B."/>
            <person name="Daum C."/>
            <person name="Gordon S."/>
            <person name="Gould B."/>
            <person name="Lipzen A."/>
            <person name="MacQueen A."/>
            <person name="Palacio-Mejia J."/>
            <person name="Plott C."/>
            <person name="Shakirov E."/>
            <person name="Shu S."/>
            <person name="Yoshinaga Y."/>
            <person name="Zane M."/>
            <person name="Rokhsar D."/>
            <person name="Grimwood J."/>
            <person name="Schmutz J."/>
            <person name="Juenger T."/>
        </authorList>
    </citation>
    <scope>NUCLEOTIDE SEQUENCE [LARGE SCALE GENOMIC DNA]</scope>
    <source>
        <strain evidence="3">cv. HAL2</strain>
    </source>
</reference>
<dbReference type="AlphaFoldDB" id="A0A2T7F9I4"/>
<dbReference type="Gramene" id="PUZ76743">
    <property type="protein sequence ID" value="PUZ76743"/>
    <property type="gene ID" value="GQ55_1G315200"/>
</dbReference>
<feature type="region of interest" description="Disordered" evidence="1">
    <location>
        <begin position="1"/>
        <end position="30"/>
    </location>
</feature>
<keyword evidence="3" id="KW-1185">Reference proteome</keyword>
<dbReference type="EMBL" id="CM009749">
    <property type="protein sequence ID" value="PUZ76743.1"/>
    <property type="molecule type" value="Genomic_DNA"/>
</dbReference>
<dbReference type="Proteomes" id="UP000244336">
    <property type="component" value="Chromosome 1"/>
</dbReference>
<name>A0A2T7F9I4_9POAL</name>
<protein>
    <submittedName>
        <fullName evidence="2">Uncharacterized protein</fullName>
    </submittedName>
</protein>
<gene>
    <name evidence="2" type="ORF">GQ55_1G315200</name>
</gene>
<sequence>MARGAGSRIVRAESEVRAGSSHRGRAGTDDRGPCPGYFCHQACRRPRALMVCRKGRGGAVANCLCRISGKHV</sequence>
<evidence type="ECO:0000313" key="2">
    <source>
        <dbReference type="EMBL" id="PUZ76743.1"/>
    </source>
</evidence>
<evidence type="ECO:0000313" key="3">
    <source>
        <dbReference type="Proteomes" id="UP000244336"/>
    </source>
</evidence>